<name>A0A975Q0M8_9SPHN</name>
<keyword evidence="1" id="KW-0732">Signal</keyword>
<dbReference type="RefSeq" id="WP_212608291.1">
    <property type="nucleotide sequence ID" value="NZ_CP073910.1"/>
</dbReference>
<accession>A0A975Q0M8</accession>
<feature type="signal peptide" evidence="1">
    <location>
        <begin position="1"/>
        <end position="26"/>
    </location>
</feature>
<organism evidence="2 3">
    <name type="scientific">Sphingobium phenoxybenzoativorans</name>
    <dbReference type="NCBI Taxonomy" id="1592790"/>
    <lineage>
        <taxon>Bacteria</taxon>
        <taxon>Pseudomonadati</taxon>
        <taxon>Pseudomonadota</taxon>
        <taxon>Alphaproteobacteria</taxon>
        <taxon>Sphingomonadales</taxon>
        <taxon>Sphingomonadaceae</taxon>
        <taxon>Sphingobium</taxon>
    </lineage>
</organism>
<feature type="chain" id="PRO_5036894221" evidence="1">
    <location>
        <begin position="27"/>
        <end position="149"/>
    </location>
</feature>
<dbReference type="KEGG" id="spph:KFK14_15660"/>
<proteinExistence type="predicted"/>
<sequence>MKAQGISMLAALSLGPASLGPASLGAASLAAPSHAQPRLPPMDNGTGYICTSVSGEVRRLNIDVAGMRYQREGEAPYSLARVSETSLVLTEKTEVDLQDPTTGPISMGEEMDRRTLILSSEVSVPAHNMYRKTDYKCVSGPMINLASGR</sequence>
<keyword evidence="3" id="KW-1185">Reference proteome</keyword>
<dbReference type="Proteomes" id="UP000681425">
    <property type="component" value="Chromosome"/>
</dbReference>
<protein>
    <submittedName>
        <fullName evidence="2">Uncharacterized protein</fullName>
    </submittedName>
</protein>
<evidence type="ECO:0000313" key="3">
    <source>
        <dbReference type="Proteomes" id="UP000681425"/>
    </source>
</evidence>
<dbReference type="AlphaFoldDB" id="A0A975Q0M8"/>
<gene>
    <name evidence="2" type="ORF">KFK14_15660</name>
</gene>
<evidence type="ECO:0000313" key="2">
    <source>
        <dbReference type="EMBL" id="QUT04482.1"/>
    </source>
</evidence>
<evidence type="ECO:0000256" key="1">
    <source>
        <dbReference type="SAM" id="SignalP"/>
    </source>
</evidence>
<reference evidence="2" key="1">
    <citation type="submission" date="2021-04" db="EMBL/GenBank/DDBJ databases">
        <title>Isolation of p-tert-butylphenol degrading bacteria Sphingobium phenoxybenzoativorans Tas13 from active sludge.</title>
        <authorList>
            <person name="Li Y."/>
        </authorList>
    </citation>
    <scope>NUCLEOTIDE SEQUENCE</scope>
    <source>
        <strain evidence="2">Tas13</strain>
    </source>
</reference>
<dbReference type="EMBL" id="CP073910">
    <property type="protein sequence ID" value="QUT04482.1"/>
    <property type="molecule type" value="Genomic_DNA"/>
</dbReference>